<protein>
    <recommendedName>
        <fullName evidence="9">D-aspartate oxidase</fullName>
        <ecNumber evidence="8">1.4.3.1</ecNumber>
    </recommendedName>
</protein>
<reference evidence="15" key="2">
    <citation type="submission" date="2025-09" db="UniProtKB">
        <authorList>
            <consortium name="Ensembl"/>
        </authorList>
    </citation>
    <scope>IDENTIFICATION</scope>
</reference>
<dbReference type="Gene3D" id="3.30.9.10">
    <property type="entry name" value="D-Amino Acid Oxidase, subunit A, domain 2"/>
    <property type="match status" value="1"/>
</dbReference>
<evidence type="ECO:0000256" key="5">
    <source>
        <dbReference type="ARBA" id="ARBA00022827"/>
    </source>
</evidence>
<evidence type="ECO:0000256" key="9">
    <source>
        <dbReference type="ARBA" id="ARBA00044541"/>
    </source>
</evidence>
<accession>A0A3B3Z8W5</accession>
<evidence type="ECO:0000256" key="4">
    <source>
        <dbReference type="ARBA" id="ARBA00022630"/>
    </source>
</evidence>
<proteinExistence type="inferred from homology"/>
<dbReference type="AlphaFoldDB" id="A0A3B3Z8W5"/>
<dbReference type="GO" id="GO:0071949">
    <property type="term" value="F:FAD binding"/>
    <property type="evidence" value="ECO:0007669"/>
    <property type="project" value="InterPro"/>
</dbReference>
<dbReference type="Gene3D" id="3.40.50.720">
    <property type="entry name" value="NAD(P)-binding Rossmann-like Domain"/>
    <property type="match status" value="1"/>
</dbReference>
<feature type="binding site" evidence="13">
    <location>
        <position position="222"/>
    </location>
    <ligand>
        <name>D-dopa</name>
        <dbReference type="ChEBI" id="CHEBI:149689"/>
    </ligand>
</feature>
<dbReference type="GO" id="GO:0005782">
    <property type="term" value="C:peroxisomal matrix"/>
    <property type="evidence" value="ECO:0007669"/>
    <property type="project" value="UniProtKB-SubCell"/>
</dbReference>
<evidence type="ECO:0000256" key="7">
    <source>
        <dbReference type="ARBA" id="ARBA00023140"/>
    </source>
</evidence>
<dbReference type="PIRSF" id="PIRSF000189">
    <property type="entry name" value="D-aa_oxidase"/>
    <property type="match status" value="1"/>
</dbReference>
<feature type="binding site" evidence="13">
    <location>
        <position position="277"/>
    </location>
    <ligand>
        <name>D-dopa</name>
        <dbReference type="ChEBI" id="CHEBI:149689"/>
    </ligand>
</feature>
<feature type="binding site" evidence="13">
    <location>
        <position position="166"/>
    </location>
    <ligand>
        <name>FAD</name>
        <dbReference type="ChEBI" id="CHEBI:57692"/>
    </ligand>
</feature>
<dbReference type="InterPro" id="IPR006181">
    <property type="entry name" value="D-amino_acid_oxidase_CS"/>
</dbReference>
<dbReference type="GO" id="GO:0008445">
    <property type="term" value="F:D-aspartate oxidase activity"/>
    <property type="evidence" value="ECO:0007669"/>
    <property type="project" value="UniProtKB-EC"/>
</dbReference>
<evidence type="ECO:0000256" key="2">
    <source>
        <dbReference type="ARBA" id="ARBA00004253"/>
    </source>
</evidence>
<dbReference type="SUPFAM" id="SSF54373">
    <property type="entry name" value="FAD-linked reductases, C-terminal domain"/>
    <property type="match status" value="1"/>
</dbReference>
<dbReference type="EC" id="1.4.3.1" evidence="8"/>
<keyword evidence="7" id="KW-0576">Peroxisome</keyword>
<dbReference type="Proteomes" id="UP000261520">
    <property type="component" value="Unplaced"/>
</dbReference>
<dbReference type="GO" id="GO:0006533">
    <property type="term" value="P:L-aspartate catabolic process"/>
    <property type="evidence" value="ECO:0007669"/>
    <property type="project" value="TreeGrafter"/>
</dbReference>
<dbReference type="InterPro" id="IPR006076">
    <property type="entry name" value="FAD-dep_OxRdtase"/>
</dbReference>
<feature type="domain" description="FAD dependent oxidoreductase" evidence="14">
    <location>
        <begin position="5"/>
        <end position="317"/>
    </location>
</feature>
<evidence type="ECO:0000256" key="3">
    <source>
        <dbReference type="ARBA" id="ARBA00006730"/>
    </source>
</evidence>
<evidence type="ECO:0000256" key="8">
    <source>
        <dbReference type="ARBA" id="ARBA00044520"/>
    </source>
</evidence>
<evidence type="ECO:0000259" key="14">
    <source>
        <dbReference type="Pfam" id="PF01266"/>
    </source>
</evidence>
<evidence type="ECO:0000256" key="6">
    <source>
        <dbReference type="ARBA" id="ARBA00023002"/>
    </source>
</evidence>
<evidence type="ECO:0000256" key="10">
    <source>
        <dbReference type="ARBA" id="ARBA00046214"/>
    </source>
</evidence>
<dbReference type="SUPFAM" id="SSF51971">
    <property type="entry name" value="Nucleotide-binding domain"/>
    <property type="match status" value="1"/>
</dbReference>
<evidence type="ECO:0000256" key="1">
    <source>
        <dbReference type="ARBA" id="ARBA00001974"/>
    </source>
</evidence>
<comment type="catalytic activity">
    <reaction evidence="11">
        <text>D-aspartate + O2 + H2O = oxaloacetate + H2O2 + NH4(+)</text>
        <dbReference type="Rhea" id="RHEA:12512"/>
        <dbReference type="ChEBI" id="CHEBI:15377"/>
        <dbReference type="ChEBI" id="CHEBI:15379"/>
        <dbReference type="ChEBI" id="CHEBI:16240"/>
        <dbReference type="ChEBI" id="CHEBI:16452"/>
        <dbReference type="ChEBI" id="CHEBI:28938"/>
        <dbReference type="ChEBI" id="CHEBI:29990"/>
        <dbReference type="EC" id="1.4.3.1"/>
    </reaction>
    <physiologicalReaction direction="left-to-right" evidence="11">
        <dbReference type="Rhea" id="RHEA:12513"/>
    </physiologicalReaction>
</comment>
<comment type="subcellular location">
    <subcellularLocation>
        <location evidence="2">Peroxisome matrix</location>
    </subcellularLocation>
</comment>
<feature type="binding site" evidence="13">
    <location>
        <begin position="306"/>
        <end position="311"/>
    </location>
    <ligand>
        <name>FAD</name>
        <dbReference type="ChEBI" id="CHEBI:57692"/>
    </ligand>
</feature>
<name>A0A3B3Z8W5_9GOBI</name>
<comment type="catalytic activity">
    <reaction evidence="12">
        <text>D-glutamate + O2 + H2O = 2-oxoglutarate + H2O2 + NH4(+)</text>
        <dbReference type="Rhea" id="RHEA:10028"/>
        <dbReference type="ChEBI" id="CHEBI:15377"/>
        <dbReference type="ChEBI" id="CHEBI:15379"/>
        <dbReference type="ChEBI" id="CHEBI:16240"/>
        <dbReference type="ChEBI" id="CHEBI:16810"/>
        <dbReference type="ChEBI" id="CHEBI:28938"/>
        <dbReference type="ChEBI" id="CHEBI:29986"/>
    </reaction>
    <physiologicalReaction direction="left-to-right" evidence="12">
        <dbReference type="Rhea" id="RHEA:10029"/>
    </physiologicalReaction>
</comment>
<feature type="binding site" evidence="13">
    <location>
        <begin position="43"/>
        <end position="44"/>
    </location>
    <ligand>
        <name>FAD</name>
        <dbReference type="ChEBI" id="CHEBI:57692"/>
    </ligand>
</feature>
<sequence>MPQVKVAVVGAGVIGFSSAVCIAESLPNAAVTIIAEKFSPDTTSDGAAGIFFAAEFHEIPVERQRRWFKDSFNHLLQIAHSAQAPHAGVMLSSGCQIFKQEPAVKRPFWADLVIGQGDMSPSELQRFPEHGFGQVFTTLKCECSRYLPWLQHRFIKAGGVVEQRHVSSLNELCGFDLIVNCSGLGSKALADDSAVFPVRGQVLKVSAPWIQHFIRDSDGKTYIYPGIESVTVGGTRQEHDWRLDIDEQDTTGILERCKKLEPSLENAVVLSKWVGLRPSRKCPRVERGVMKTKGKNIPVVHNYGHGGWGVTLAWGCAVDTLGLVTQSLRDIRPVAKL</sequence>
<evidence type="ECO:0000313" key="15">
    <source>
        <dbReference type="Ensembl" id="ENSPMGP00000001033.1"/>
    </source>
</evidence>
<dbReference type="PROSITE" id="PS00677">
    <property type="entry name" value="DAO"/>
    <property type="match status" value="1"/>
</dbReference>
<dbReference type="Pfam" id="PF01266">
    <property type="entry name" value="DAO"/>
    <property type="match status" value="1"/>
</dbReference>
<evidence type="ECO:0000256" key="11">
    <source>
        <dbReference type="ARBA" id="ARBA00047522"/>
    </source>
</evidence>
<keyword evidence="5 13" id="KW-0274">FAD</keyword>
<comment type="function">
    <text evidence="10">Selectively catalyzes the oxidative deamination of acidic amino acids. Suppresses the level of D-aspartate in the brain, an amino acid that can act as an agonist for glutamate receptors. Protects the organism from the toxicity of D-amino acids. May also function in the intestine.</text>
</comment>
<dbReference type="STRING" id="409849.ENSPMGP00000001033"/>
<organism evidence="15 16">
    <name type="scientific">Periophthalmus magnuspinnatus</name>
    <dbReference type="NCBI Taxonomy" id="409849"/>
    <lineage>
        <taxon>Eukaryota</taxon>
        <taxon>Metazoa</taxon>
        <taxon>Chordata</taxon>
        <taxon>Craniata</taxon>
        <taxon>Vertebrata</taxon>
        <taxon>Euteleostomi</taxon>
        <taxon>Actinopterygii</taxon>
        <taxon>Neopterygii</taxon>
        <taxon>Teleostei</taxon>
        <taxon>Neoteleostei</taxon>
        <taxon>Acanthomorphata</taxon>
        <taxon>Gobiaria</taxon>
        <taxon>Gobiiformes</taxon>
        <taxon>Gobioidei</taxon>
        <taxon>Gobiidae</taxon>
        <taxon>Oxudercinae</taxon>
        <taxon>Periophthalmus</taxon>
    </lineage>
</organism>
<dbReference type="PANTHER" id="PTHR11530:SF11">
    <property type="entry name" value="D-ASPARTATE OXIDASE"/>
    <property type="match status" value="1"/>
</dbReference>
<keyword evidence="6" id="KW-0560">Oxidoreductase</keyword>
<dbReference type="PANTHER" id="PTHR11530">
    <property type="entry name" value="D-AMINO ACID OXIDASE"/>
    <property type="match status" value="1"/>
</dbReference>
<comment type="cofactor">
    <cofactor evidence="1 13">
        <name>FAD</name>
        <dbReference type="ChEBI" id="CHEBI:57692"/>
    </cofactor>
</comment>
<dbReference type="Ensembl" id="ENSPMGT00000001090.1">
    <property type="protein sequence ID" value="ENSPMGP00000001033.1"/>
    <property type="gene ID" value="ENSPMGG00000000936.1"/>
</dbReference>
<reference evidence="15" key="1">
    <citation type="submission" date="2025-08" db="UniProtKB">
        <authorList>
            <consortium name="Ensembl"/>
        </authorList>
    </citation>
    <scope>IDENTIFICATION</scope>
</reference>
<keyword evidence="16" id="KW-1185">Reference proteome</keyword>
<evidence type="ECO:0000256" key="12">
    <source>
        <dbReference type="ARBA" id="ARBA00049882"/>
    </source>
</evidence>
<evidence type="ECO:0000313" key="16">
    <source>
        <dbReference type="Proteomes" id="UP000261520"/>
    </source>
</evidence>
<dbReference type="InterPro" id="IPR023209">
    <property type="entry name" value="DAO"/>
</dbReference>
<dbReference type="GO" id="GO:0019478">
    <property type="term" value="P:D-amino acid catabolic process"/>
    <property type="evidence" value="ECO:0007669"/>
    <property type="project" value="UniProtKB-ARBA"/>
</dbReference>
<keyword evidence="4" id="KW-0285">Flavoprotein</keyword>
<evidence type="ECO:0000256" key="13">
    <source>
        <dbReference type="PIRSR" id="PIRSR000189-1"/>
    </source>
</evidence>
<feature type="binding site" evidence="13">
    <location>
        <position position="307"/>
    </location>
    <ligand>
        <name>D-dopa</name>
        <dbReference type="ChEBI" id="CHEBI:149689"/>
    </ligand>
</feature>
<comment type="similarity">
    <text evidence="3">Belongs to the DAMOX/DASOX family.</text>
</comment>